<dbReference type="OrthoDB" id="3182597at2"/>
<feature type="transmembrane region" description="Helical" evidence="1">
    <location>
        <begin position="238"/>
        <end position="257"/>
    </location>
</feature>
<sequence>MNSHVLQTVEAHMPLRYVSPTIDVDGFKHLMAQTLVDIDFVPCDVFQAIDAKEVFCIYLPMYLYEGTYQVAWSGIGPDQQQLNGNAKGKLAYLYLANDRKGDLPKELRDFTTCLPYDAEALSSFEAGHIDATDSHVLATLSTITAEAVWKKWGTKLTDKLAKSTVHDQIGNQKVRKLKISPTVELTNLGEPLFVPFYFSYYTYNNRRYCFIADGQGKHLSYNNPIDKRESSYARNCKVLMLIVKWMWMLAVLVWAVYDYRLAMGYLVAWAICKVVVDRVLKLQIARRLKRSKETRQADADLFLGI</sequence>
<organism evidence="2 3">
    <name type="scientific">Segatella copri</name>
    <dbReference type="NCBI Taxonomy" id="165179"/>
    <lineage>
        <taxon>Bacteria</taxon>
        <taxon>Pseudomonadati</taxon>
        <taxon>Bacteroidota</taxon>
        <taxon>Bacteroidia</taxon>
        <taxon>Bacteroidales</taxon>
        <taxon>Prevotellaceae</taxon>
        <taxon>Segatella</taxon>
    </lineage>
</organism>
<dbReference type="Proteomes" id="UP000384372">
    <property type="component" value="Unassembled WGS sequence"/>
</dbReference>
<dbReference type="RefSeq" id="WP_158463127.1">
    <property type="nucleotide sequence ID" value="NZ_VZAD01000042.1"/>
</dbReference>
<accession>A0A6A7WA67</accession>
<reference evidence="2 3" key="1">
    <citation type="submission" date="2019-09" db="EMBL/GenBank/DDBJ databases">
        <title>Distinct polysaccharide growth profiles of human intestinal Prevotella copri isolates.</title>
        <authorList>
            <person name="Fehlner-Peach H."/>
            <person name="Magnabosco C."/>
            <person name="Raghavan V."/>
            <person name="Scher J.U."/>
            <person name="Tett A."/>
            <person name="Cox L.M."/>
            <person name="Gottsegen C."/>
            <person name="Watters A."/>
            <person name="Wiltshire- Gordon J.D."/>
            <person name="Segata N."/>
            <person name="Bonneau R."/>
            <person name="Littman D.R."/>
        </authorList>
    </citation>
    <scope>NUCLEOTIDE SEQUENCE [LARGE SCALE GENOMIC DNA]</scope>
    <source>
        <strain evidence="3">iAQ1173</strain>
    </source>
</reference>
<feature type="transmembrane region" description="Helical" evidence="1">
    <location>
        <begin position="263"/>
        <end position="280"/>
    </location>
</feature>
<comment type="caution">
    <text evidence="2">The sequence shown here is derived from an EMBL/GenBank/DDBJ whole genome shotgun (WGS) entry which is preliminary data.</text>
</comment>
<evidence type="ECO:0000313" key="2">
    <source>
        <dbReference type="EMBL" id="MQP11367.1"/>
    </source>
</evidence>
<keyword evidence="1" id="KW-0812">Transmembrane</keyword>
<dbReference type="EMBL" id="VZAD01000042">
    <property type="protein sequence ID" value="MQP11367.1"/>
    <property type="molecule type" value="Genomic_DNA"/>
</dbReference>
<keyword evidence="1" id="KW-0472">Membrane</keyword>
<keyword evidence="1" id="KW-1133">Transmembrane helix</keyword>
<gene>
    <name evidence="2" type="ORF">F7D20_05170</name>
</gene>
<name>A0A6A7WA67_9BACT</name>
<keyword evidence="3" id="KW-1185">Reference proteome</keyword>
<evidence type="ECO:0000256" key="1">
    <source>
        <dbReference type="SAM" id="Phobius"/>
    </source>
</evidence>
<proteinExistence type="predicted"/>
<evidence type="ECO:0000313" key="3">
    <source>
        <dbReference type="Proteomes" id="UP000384372"/>
    </source>
</evidence>
<dbReference type="AlphaFoldDB" id="A0A6A7WA67"/>
<protein>
    <submittedName>
        <fullName evidence="2">Uncharacterized protein</fullName>
    </submittedName>
</protein>